<dbReference type="GO" id="GO:0044780">
    <property type="term" value="P:bacterial-type flagellum assembly"/>
    <property type="evidence" value="ECO:0007669"/>
    <property type="project" value="InterPro"/>
</dbReference>
<dbReference type="Proteomes" id="UP000270678">
    <property type="component" value="Chromosome"/>
</dbReference>
<proteinExistence type="predicted"/>
<keyword evidence="3" id="KW-0966">Cell projection</keyword>
<gene>
    <name evidence="3" type="ORF">EI981_26305</name>
</gene>
<protein>
    <submittedName>
        <fullName evidence="3">Flagellar protein FlgN</fullName>
    </submittedName>
</protein>
<evidence type="ECO:0000313" key="3">
    <source>
        <dbReference type="EMBL" id="AZS17597.1"/>
    </source>
</evidence>
<dbReference type="Gene3D" id="1.20.58.300">
    <property type="entry name" value="FlgN-like"/>
    <property type="match status" value="1"/>
</dbReference>
<keyword evidence="3" id="KW-0282">Flagellum</keyword>
<dbReference type="InterPro" id="IPR036679">
    <property type="entry name" value="FlgN-like_sf"/>
</dbReference>
<dbReference type="RefSeq" id="WP_127003285.1">
    <property type="nucleotide sequence ID" value="NZ_CP034346.1"/>
</dbReference>
<feature type="compositionally biased region" description="Basic and acidic residues" evidence="2">
    <location>
        <begin position="153"/>
        <end position="167"/>
    </location>
</feature>
<dbReference type="Pfam" id="PF05130">
    <property type="entry name" value="FlgN"/>
    <property type="match status" value="1"/>
</dbReference>
<keyword evidence="4" id="KW-1185">Reference proteome</keyword>
<evidence type="ECO:0000313" key="4">
    <source>
        <dbReference type="Proteomes" id="UP000270678"/>
    </source>
</evidence>
<dbReference type="OrthoDB" id="2660802at2"/>
<dbReference type="InterPro" id="IPR007809">
    <property type="entry name" value="FlgN-like"/>
</dbReference>
<dbReference type="EMBL" id="CP034346">
    <property type="protein sequence ID" value="AZS17597.1"/>
    <property type="molecule type" value="Genomic_DNA"/>
</dbReference>
<keyword evidence="3" id="KW-0969">Cilium</keyword>
<organism evidence="3 4">
    <name type="scientific">Paenibacillus lutimineralis</name>
    <dbReference type="NCBI Taxonomy" id="2707005"/>
    <lineage>
        <taxon>Bacteria</taxon>
        <taxon>Bacillati</taxon>
        <taxon>Bacillota</taxon>
        <taxon>Bacilli</taxon>
        <taxon>Bacillales</taxon>
        <taxon>Paenibacillaceae</taxon>
        <taxon>Paenibacillus</taxon>
    </lineage>
</organism>
<evidence type="ECO:0000256" key="2">
    <source>
        <dbReference type="SAM" id="MobiDB-lite"/>
    </source>
</evidence>
<feature type="region of interest" description="Disordered" evidence="2">
    <location>
        <begin position="141"/>
        <end position="167"/>
    </location>
</feature>
<dbReference type="AlphaFoldDB" id="A0A3Q9IF23"/>
<sequence length="167" mass="18985">MSEIEALIGSLDDLSEQYDVLLDIMQQKKAAIIANNYDDLVQVLSRESKLVKGIQSREEQIQTSAQQFLQSKGIKSRLELTITDILRLVFDPEEKQRLSSSQQRIGGQLEKLKRANELNQELIGQSLQFIEFSLNLMSGGFDEESTYAPPQSQEKKTSSRSNFDIRT</sequence>
<accession>A0A3Q9IF23</accession>
<dbReference type="SUPFAM" id="SSF140566">
    <property type="entry name" value="FlgN-like"/>
    <property type="match status" value="1"/>
</dbReference>
<reference evidence="4" key="1">
    <citation type="submission" date="2018-12" db="EMBL/GenBank/DDBJ databases">
        <title>Complete genome sequence of Paenibacillus sp. MBLB1234.</title>
        <authorList>
            <person name="Nam Y.-D."/>
            <person name="Kang J."/>
            <person name="Chung W.-H."/>
            <person name="Park Y.S."/>
        </authorList>
    </citation>
    <scope>NUCLEOTIDE SEQUENCE [LARGE SCALE GENOMIC DNA]</scope>
    <source>
        <strain evidence="4">MBLB1234</strain>
    </source>
</reference>
<dbReference type="KEGG" id="plut:EI981_26305"/>
<keyword evidence="1" id="KW-1005">Bacterial flagellum biogenesis</keyword>
<name>A0A3Q9IF23_9BACL</name>
<evidence type="ECO:0000256" key="1">
    <source>
        <dbReference type="ARBA" id="ARBA00022795"/>
    </source>
</evidence>